<dbReference type="EMBL" id="LYXE01000183">
    <property type="protein sequence ID" value="PDV96695.1"/>
    <property type="molecule type" value="Genomic_DNA"/>
</dbReference>
<evidence type="ECO:0000313" key="3">
    <source>
        <dbReference type="Proteomes" id="UP000220922"/>
    </source>
</evidence>
<sequence>MERGWFNLPFVVWAMMCLAVALLYVFIWPRDRVADAAPLRFFLVRWSHSLAWVLLSAMCLMKATGNATLAGWGNVVGLLALPVYLAFLMASFVLR</sequence>
<keyword evidence="1" id="KW-1133">Transmembrane helix</keyword>
<feature type="transmembrane region" description="Helical" evidence="1">
    <location>
        <begin position="6"/>
        <end position="27"/>
    </location>
</feature>
<accession>A0A2H3KG42</accession>
<organism evidence="2 3">
    <name type="scientific">Candidatus Chloroploca asiatica</name>
    <dbReference type="NCBI Taxonomy" id="1506545"/>
    <lineage>
        <taxon>Bacteria</taxon>
        <taxon>Bacillati</taxon>
        <taxon>Chloroflexota</taxon>
        <taxon>Chloroflexia</taxon>
        <taxon>Chloroflexales</taxon>
        <taxon>Chloroflexineae</taxon>
        <taxon>Oscillochloridaceae</taxon>
        <taxon>Candidatus Chloroploca</taxon>
    </lineage>
</organism>
<feature type="transmembrane region" description="Helical" evidence="1">
    <location>
        <begin position="69"/>
        <end position="94"/>
    </location>
</feature>
<evidence type="ECO:0000256" key="1">
    <source>
        <dbReference type="SAM" id="Phobius"/>
    </source>
</evidence>
<keyword evidence="3" id="KW-1185">Reference proteome</keyword>
<dbReference type="RefSeq" id="WP_097655205.1">
    <property type="nucleotide sequence ID" value="NZ_LYXE01000183.1"/>
</dbReference>
<reference evidence="2 3" key="1">
    <citation type="submission" date="2016-05" db="EMBL/GenBank/DDBJ databases">
        <authorList>
            <person name="Lavstsen T."/>
            <person name="Jespersen J.S."/>
        </authorList>
    </citation>
    <scope>NUCLEOTIDE SEQUENCE [LARGE SCALE GENOMIC DNA]</scope>
    <source>
        <strain evidence="2 3">B7-9</strain>
    </source>
</reference>
<dbReference type="Proteomes" id="UP000220922">
    <property type="component" value="Unassembled WGS sequence"/>
</dbReference>
<name>A0A2H3KG42_9CHLR</name>
<protein>
    <submittedName>
        <fullName evidence="2">Uncharacterized protein</fullName>
    </submittedName>
</protein>
<comment type="caution">
    <text evidence="2">The sequence shown here is derived from an EMBL/GenBank/DDBJ whole genome shotgun (WGS) entry which is preliminary data.</text>
</comment>
<gene>
    <name evidence="2" type="ORF">A9Q02_20380</name>
</gene>
<dbReference type="OrthoDB" id="161857at2"/>
<feature type="transmembrane region" description="Helical" evidence="1">
    <location>
        <begin position="39"/>
        <end position="63"/>
    </location>
</feature>
<proteinExistence type="predicted"/>
<keyword evidence="1" id="KW-0472">Membrane</keyword>
<dbReference type="AlphaFoldDB" id="A0A2H3KG42"/>
<keyword evidence="1" id="KW-0812">Transmembrane</keyword>
<evidence type="ECO:0000313" key="2">
    <source>
        <dbReference type="EMBL" id="PDV96695.1"/>
    </source>
</evidence>